<evidence type="ECO:0000313" key="2">
    <source>
        <dbReference type="Proteomes" id="UP001196765"/>
    </source>
</evidence>
<keyword evidence="1" id="KW-0238">DNA-binding</keyword>
<dbReference type="AlphaFoldDB" id="A0AAW4N5X0"/>
<comment type="caution">
    <text evidence="1">The sequence shown here is derived from an EMBL/GenBank/DDBJ whole genome shotgun (WGS) entry which is preliminary data.</text>
</comment>
<protein>
    <submittedName>
        <fullName evidence="1">Winged helix DNA-binding protein</fullName>
    </submittedName>
</protein>
<sequence length="385" mass="44176">MKAHAELKNLLKGKKIQAFVKDMCLHAYPWTERIPVEYLEYKIFEEFRLREPTGEKTRIGLDKKLQVIPDVILFIKPGYRALNQGHCFTIALEIKEFKEDLMRDEKLWKYVGWTDFFFIAVPDDLTQYAFEKIVEVNNEHPETLSKIGVLGLETGELYSHPQRSEVSIEKQNLVLQNAVYNYAFKDAKTIFFTPEELPAQVALTGKNMVDEDAKNSAQNNLQQNCKLKNSDTQQYEEQQNNLQENCTLRKGSYKQLSNEEKAARKAAFLARQEFREKRAVELAEKSTVLNEDIRQRLMAQPPKAQEVFWKIRESKNGKQLQDIVSELDYSQRTAAYGLASLTSAGLIKRDGSRKTGAYTVTDVAACNTTCATCSIALQCKDYKPV</sequence>
<dbReference type="GO" id="GO:0003677">
    <property type="term" value="F:DNA binding"/>
    <property type="evidence" value="ECO:0007669"/>
    <property type="project" value="UniProtKB-KW"/>
</dbReference>
<evidence type="ECO:0000313" key="1">
    <source>
        <dbReference type="EMBL" id="MBV3388996.1"/>
    </source>
</evidence>
<dbReference type="GO" id="GO:0003700">
    <property type="term" value="F:DNA-binding transcription factor activity"/>
    <property type="evidence" value="ECO:0007669"/>
    <property type="project" value="InterPro"/>
</dbReference>
<organism evidence="1 2">
    <name type="scientific">Segatella copri</name>
    <dbReference type="NCBI Taxonomy" id="165179"/>
    <lineage>
        <taxon>Bacteria</taxon>
        <taxon>Pseudomonadati</taxon>
        <taxon>Bacteroidota</taxon>
        <taxon>Bacteroidia</taxon>
        <taxon>Bacteroidales</taxon>
        <taxon>Prevotellaceae</taxon>
        <taxon>Segatella</taxon>
    </lineage>
</organism>
<accession>A0AAW4N5X0</accession>
<dbReference type="RefSeq" id="WP_217314939.1">
    <property type="nucleotide sequence ID" value="NZ_JAHOEA010000073.1"/>
</dbReference>
<name>A0AAW4N5X0_9BACT</name>
<reference evidence="1" key="1">
    <citation type="submission" date="2021-06" db="EMBL/GenBank/DDBJ databases">
        <title>Collection of gut derived symbiotic bacterial strains cultured from healthy donors.</title>
        <authorList>
            <person name="Lin H."/>
            <person name="Littmann E."/>
            <person name="Pamer E.G."/>
        </authorList>
    </citation>
    <scope>NUCLEOTIDE SEQUENCE</scope>
    <source>
        <strain evidence="1">MSK.21.74</strain>
    </source>
</reference>
<dbReference type="EMBL" id="JAHOEI010000088">
    <property type="protein sequence ID" value="MBV3388996.1"/>
    <property type="molecule type" value="Genomic_DNA"/>
</dbReference>
<proteinExistence type="predicted"/>
<gene>
    <name evidence="1" type="ORF">KSW82_14815</name>
</gene>
<dbReference type="Proteomes" id="UP001196765">
    <property type="component" value="Unassembled WGS sequence"/>
</dbReference>